<accession>A0A502G6Q5</accession>
<name>A0A502G6Q5_9GAMM</name>
<dbReference type="AlphaFoldDB" id="A0A502G6Q5"/>
<keyword evidence="2" id="KW-1185">Reference proteome</keyword>
<sequence>MYTPDITTGDASKNRFEWSAGTEAVYWEARAKSYVTAPVEIDLHRYMDVLGTLPPMDWQGGRDSESFKFAEMMCGSVTDIYAKVEGRYFQLCDECTLSHAEIVERIKEVLGKETVSQK</sequence>
<dbReference type="Proteomes" id="UP000317663">
    <property type="component" value="Unassembled WGS sequence"/>
</dbReference>
<dbReference type="OrthoDB" id="6606042at2"/>
<comment type="caution">
    <text evidence="1">The sequence shown here is derived from an EMBL/GenBank/DDBJ whole genome shotgun (WGS) entry which is preliminary data.</text>
</comment>
<organism evidence="1 2">
    <name type="scientific">Ewingella americana</name>
    <dbReference type="NCBI Taxonomy" id="41202"/>
    <lineage>
        <taxon>Bacteria</taxon>
        <taxon>Pseudomonadati</taxon>
        <taxon>Pseudomonadota</taxon>
        <taxon>Gammaproteobacteria</taxon>
        <taxon>Enterobacterales</taxon>
        <taxon>Yersiniaceae</taxon>
        <taxon>Ewingella</taxon>
    </lineage>
</organism>
<reference evidence="1 2" key="1">
    <citation type="journal article" date="2019" name="Environ. Microbiol.">
        <title>Species interactions and distinct microbial communities in high Arctic permafrost affected cryosols are associated with the CH4 and CO2 gas fluxes.</title>
        <authorList>
            <person name="Altshuler I."/>
            <person name="Hamel J."/>
            <person name="Turney S."/>
            <person name="Magnuson E."/>
            <person name="Levesque R."/>
            <person name="Greer C."/>
            <person name="Whyte L.G."/>
        </authorList>
    </citation>
    <scope>NUCLEOTIDE SEQUENCE [LARGE SCALE GENOMIC DNA]</scope>
    <source>
        <strain evidence="1 2">E4</strain>
    </source>
</reference>
<protein>
    <submittedName>
        <fullName evidence="1">Uncharacterized protein</fullName>
    </submittedName>
</protein>
<evidence type="ECO:0000313" key="1">
    <source>
        <dbReference type="EMBL" id="TPG56846.1"/>
    </source>
</evidence>
<gene>
    <name evidence="1" type="ORF">EAH77_22500</name>
</gene>
<dbReference type="RefSeq" id="WP_140475244.1">
    <property type="nucleotide sequence ID" value="NZ_RCZD01000016.1"/>
</dbReference>
<evidence type="ECO:0000313" key="2">
    <source>
        <dbReference type="Proteomes" id="UP000317663"/>
    </source>
</evidence>
<dbReference type="EMBL" id="RCZD01000016">
    <property type="protein sequence ID" value="TPG56846.1"/>
    <property type="molecule type" value="Genomic_DNA"/>
</dbReference>
<proteinExistence type="predicted"/>